<name>A0A1D7TFZ5_9BACT</name>
<dbReference type="RefSeq" id="WP_069476939.1">
    <property type="nucleotide sequence ID" value="NZ_CP017111.1"/>
</dbReference>
<dbReference type="PATRIC" id="fig|1193502.14.peg.148"/>
<dbReference type="Pfam" id="PF03886">
    <property type="entry name" value="ABC_trans_aux"/>
    <property type="match status" value="1"/>
</dbReference>
<dbReference type="SUPFAM" id="SSF159594">
    <property type="entry name" value="XCC0632-like"/>
    <property type="match status" value="1"/>
</dbReference>
<dbReference type="AlphaFoldDB" id="A0A1D7TFZ5"/>
<dbReference type="PROSITE" id="PS51257">
    <property type="entry name" value="PROKAR_LIPOPROTEIN"/>
    <property type="match status" value="1"/>
</dbReference>
<dbReference type="KEGG" id="shal:SHALO_0145"/>
<reference evidence="3" key="1">
    <citation type="submission" date="2016-08" db="EMBL/GenBank/DDBJ databases">
        <title>Complete genome sequence of the organohalide-respiring Epsilonproteobacterium Sulfurospirillum halorespirans.</title>
        <authorList>
            <person name="Goris T."/>
            <person name="Zimmermann J."/>
            <person name="Schenz B."/>
            <person name="Lemos M."/>
            <person name="Hackermueller J."/>
            <person name="Diekert G."/>
        </authorList>
    </citation>
    <scope>NUCLEOTIDE SEQUENCE [LARGE SCALE GENOMIC DNA]</scope>
    <source>
        <strain>DSM 13726</strain>
        <strain evidence="3">PCE-M2</strain>
    </source>
</reference>
<accession>A0A1D7TFZ5</accession>
<keyword evidence="3" id="KW-1185">Reference proteome</keyword>
<dbReference type="InterPro" id="IPR005586">
    <property type="entry name" value="ABC_trans_aux"/>
</dbReference>
<dbReference type="Proteomes" id="UP000094609">
    <property type="component" value="Chromosome"/>
</dbReference>
<gene>
    <name evidence="2" type="ORF">SHALO_0145</name>
</gene>
<evidence type="ECO:0000313" key="3">
    <source>
        <dbReference type="Proteomes" id="UP000094609"/>
    </source>
</evidence>
<dbReference type="Gene3D" id="3.40.50.10610">
    <property type="entry name" value="ABC-type transport auxiliary lipoprotein component"/>
    <property type="match status" value="1"/>
</dbReference>
<organism evidence="2 3">
    <name type="scientific">Sulfurospirillum halorespirans DSM 13726</name>
    <dbReference type="NCBI Taxonomy" id="1193502"/>
    <lineage>
        <taxon>Bacteria</taxon>
        <taxon>Pseudomonadati</taxon>
        <taxon>Campylobacterota</taxon>
        <taxon>Epsilonproteobacteria</taxon>
        <taxon>Campylobacterales</taxon>
        <taxon>Sulfurospirillaceae</taxon>
        <taxon>Sulfurospirillum</taxon>
    </lineage>
</organism>
<sequence length="198" mass="21973">MKPILLAIFTLFILSGCSVKEASLKPYNYTLEPMLKLKHVSVQNQDVLKVAYIDAPSGLNSRAILYKKDGAMQPYKYGTWSETPPLKLQHLITEALMDQHHFSSVISGTSMAANNLVLEPVLQNFEEVFREDGTSYVHVSLRFRVVEIKNGNVLGSIKLSSKEEVTNTNGASGTVEAFNLATADVIQSLATWINEVRK</sequence>
<proteinExistence type="predicted"/>
<protein>
    <submittedName>
        <fullName evidence="2">Putative lipoprotein</fullName>
    </submittedName>
</protein>
<dbReference type="EMBL" id="CP017111">
    <property type="protein sequence ID" value="AOO63942.1"/>
    <property type="molecule type" value="Genomic_DNA"/>
</dbReference>
<feature type="domain" description="ABC-type transport auxiliary lipoprotein component" evidence="1">
    <location>
        <begin position="29"/>
        <end position="189"/>
    </location>
</feature>
<evidence type="ECO:0000313" key="2">
    <source>
        <dbReference type="EMBL" id="AOO63942.1"/>
    </source>
</evidence>
<keyword evidence="2" id="KW-0449">Lipoprotein</keyword>
<dbReference type="STRING" id="1193502.SHALO_0145"/>
<evidence type="ECO:0000259" key="1">
    <source>
        <dbReference type="Pfam" id="PF03886"/>
    </source>
</evidence>